<dbReference type="GO" id="GO:0051920">
    <property type="term" value="F:peroxiredoxin activity"/>
    <property type="evidence" value="ECO:0007669"/>
    <property type="project" value="InterPro"/>
</dbReference>
<evidence type="ECO:0000259" key="1">
    <source>
        <dbReference type="Pfam" id="PF02627"/>
    </source>
</evidence>
<reference evidence="2 3" key="1">
    <citation type="submission" date="2018-03" db="EMBL/GenBank/DDBJ databases">
        <title>Genomic Encyclopedia of Archaeal and Bacterial Type Strains, Phase II (KMG-II): from individual species to whole genera.</title>
        <authorList>
            <person name="Goeker M."/>
        </authorList>
    </citation>
    <scope>NUCLEOTIDE SEQUENCE [LARGE SCALE GENOMIC DNA]</scope>
    <source>
        <strain evidence="2 3">DSM 100212</strain>
    </source>
</reference>
<dbReference type="AlphaFoldDB" id="A0A2T0WKP2"/>
<accession>A0A2T0WKP2</accession>
<comment type="caution">
    <text evidence="2">The sequence shown here is derived from an EMBL/GenBank/DDBJ whole genome shotgun (WGS) entry which is preliminary data.</text>
</comment>
<dbReference type="PANTHER" id="PTHR34846:SF11">
    <property type="entry name" value="4-CARBOXYMUCONOLACTONE DECARBOXYLASE FAMILY PROTEIN (AFU_ORTHOLOGUE AFUA_6G11590)"/>
    <property type="match status" value="1"/>
</dbReference>
<feature type="domain" description="Carboxymuconolactone decarboxylase-like" evidence="1">
    <location>
        <begin position="45"/>
        <end position="126"/>
    </location>
</feature>
<evidence type="ECO:0000313" key="2">
    <source>
        <dbReference type="EMBL" id="PRY87245.1"/>
    </source>
</evidence>
<gene>
    <name evidence="2" type="ORF">CLV74_11019</name>
</gene>
<dbReference type="RefSeq" id="WP_106265903.1">
    <property type="nucleotide sequence ID" value="NZ_PVTQ01000010.1"/>
</dbReference>
<dbReference type="EMBL" id="PVTQ01000010">
    <property type="protein sequence ID" value="PRY87245.1"/>
    <property type="molecule type" value="Genomic_DNA"/>
</dbReference>
<dbReference type="OrthoDB" id="9129225at2"/>
<dbReference type="InterPro" id="IPR003779">
    <property type="entry name" value="CMD-like"/>
</dbReference>
<proteinExistence type="predicted"/>
<keyword evidence="3" id="KW-1185">Reference proteome</keyword>
<name>A0A2T0WKP2_9RHOB</name>
<dbReference type="Gene3D" id="1.20.1290.10">
    <property type="entry name" value="AhpD-like"/>
    <property type="match status" value="1"/>
</dbReference>
<dbReference type="PANTHER" id="PTHR34846">
    <property type="entry name" value="4-CARBOXYMUCONOLACTONE DECARBOXYLASE FAMILY PROTEIN (AFU_ORTHOLOGUE AFUA_6G11590)"/>
    <property type="match status" value="1"/>
</dbReference>
<protein>
    <submittedName>
        <fullName evidence="2">4-carboxymuconolactone decarboxylase</fullName>
    </submittedName>
</protein>
<dbReference type="Pfam" id="PF02627">
    <property type="entry name" value="CMD"/>
    <property type="match status" value="1"/>
</dbReference>
<sequence length="178" mass="19212">MSLPPNRVQEPDAAQVTPRQQALIDRLIAKRGKVLIPYKIWLHAPGVAEGMEAIGTHLNKASSLTDAERELVVLVTAVHWQSPFPIRGHSKHARAAGLTEPVIAALLAGDAAQIDDPRLSAIYDLARNALAGADTDQPAFDRYAALITREGIAEVMALIGYFTSVALAMRLHDVRPAD</sequence>
<evidence type="ECO:0000313" key="3">
    <source>
        <dbReference type="Proteomes" id="UP000238392"/>
    </source>
</evidence>
<organism evidence="2 3">
    <name type="scientific">Donghicola tyrosinivorans</name>
    <dbReference type="NCBI Taxonomy" id="1652492"/>
    <lineage>
        <taxon>Bacteria</taxon>
        <taxon>Pseudomonadati</taxon>
        <taxon>Pseudomonadota</taxon>
        <taxon>Alphaproteobacteria</taxon>
        <taxon>Rhodobacterales</taxon>
        <taxon>Roseobacteraceae</taxon>
        <taxon>Donghicola</taxon>
    </lineage>
</organism>
<dbReference type="InterPro" id="IPR029032">
    <property type="entry name" value="AhpD-like"/>
</dbReference>
<dbReference type="Proteomes" id="UP000238392">
    <property type="component" value="Unassembled WGS sequence"/>
</dbReference>
<dbReference type="SUPFAM" id="SSF69118">
    <property type="entry name" value="AhpD-like"/>
    <property type="match status" value="1"/>
</dbReference>